<evidence type="ECO:0000313" key="14">
    <source>
        <dbReference type="EMBL" id="KMZ64573.1"/>
    </source>
</evidence>
<dbReference type="GO" id="GO:0005634">
    <property type="term" value="C:nucleus"/>
    <property type="evidence" value="ECO:0000318"/>
    <property type="project" value="GO_Central"/>
</dbReference>
<dbReference type="SUPFAM" id="SSF57903">
    <property type="entry name" value="FYVE/PHD zinc finger"/>
    <property type="match status" value="3"/>
</dbReference>
<keyword evidence="2" id="KW-0479">Metal-binding</keyword>
<dbReference type="PROSITE" id="PS51292">
    <property type="entry name" value="ZF_RING_CH"/>
    <property type="match status" value="1"/>
</dbReference>
<feature type="region of interest" description="Disordered" evidence="10">
    <location>
        <begin position="556"/>
        <end position="603"/>
    </location>
</feature>
<dbReference type="PROSITE" id="PS50016">
    <property type="entry name" value="ZF_PHD_2"/>
    <property type="match status" value="2"/>
</dbReference>
<dbReference type="AlphaFoldDB" id="A0A0K9P6D3"/>
<accession>A0A0K9P6D3</accession>
<evidence type="ECO:0000313" key="15">
    <source>
        <dbReference type="Proteomes" id="UP000036987"/>
    </source>
</evidence>
<dbReference type="PANTHER" id="PTHR45888:SF4">
    <property type="entry name" value="PHD FINGER PROTEIN 10"/>
    <property type="match status" value="1"/>
</dbReference>
<dbReference type="GO" id="GO:0003712">
    <property type="term" value="F:transcription coregulator activity"/>
    <property type="evidence" value="ECO:0000318"/>
    <property type="project" value="GO_Central"/>
</dbReference>
<dbReference type="STRING" id="29655.A0A0K9P6D3"/>
<gene>
    <name evidence="14" type="ORF">ZOSMA_35G00280</name>
</gene>
<proteinExistence type="predicted"/>
<dbReference type="SMART" id="SM00249">
    <property type="entry name" value="PHD"/>
    <property type="match status" value="3"/>
</dbReference>
<dbReference type="InterPro" id="IPR013083">
    <property type="entry name" value="Znf_RING/FYVE/PHD"/>
</dbReference>
<feature type="compositionally biased region" description="Gly residues" evidence="10">
    <location>
        <begin position="85"/>
        <end position="102"/>
    </location>
</feature>
<evidence type="ECO:0000256" key="6">
    <source>
        <dbReference type="ARBA" id="ARBA00023015"/>
    </source>
</evidence>
<dbReference type="OrthoDB" id="1903104at2759"/>
<feature type="domain" description="RING-CH-type" evidence="13">
    <location>
        <begin position="147"/>
        <end position="220"/>
    </location>
</feature>
<keyword evidence="8" id="KW-0539">Nucleus</keyword>
<evidence type="ECO:0000256" key="7">
    <source>
        <dbReference type="ARBA" id="ARBA00023163"/>
    </source>
</evidence>
<evidence type="ECO:0000256" key="1">
    <source>
        <dbReference type="ARBA" id="ARBA00004123"/>
    </source>
</evidence>
<dbReference type="GO" id="GO:0006357">
    <property type="term" value="P:regulation of transcription by RNA polymerase II"/>
    <property type="evidence" value="ECO:0000318"/>
    <property type="project" value="GO_Central"/>
</dbReference>
<dbReference type="Gene3D" id="3.30.40.10">
    <property type="entry name" value="Zinc/RING finger domain, C3HC4 (zinc finger)"/>
    <property type="match status" value="3"/>
</dbReference>
<dbReference type="PROSITE" id="PS01359">
    <property type="entry name" value="ZF_PHD_1"/>
    <property type="match status" value="1"/>
</dbReference>
<name>A0A0K9P6D3_ZOSMR</name>
<reference evidence="15" key="1">
    <citation type="journal article" date="2016" name="Nature">
        <title>The genome of the seagrass Zostera marina reveals angiosperm adaptation to the sea.</title>
        <authorList>
            <person name="Olsen J.L."/>
            <person name="Rouze P."/>
            <person name="Verhelst B."/>
            <person name="Lin Y.-C."/>
            <person name="Bayer T."/>
            <person name="Collen J."/>
            <person name="Dattolo E."/>
            <person name="De Paoli E."/>
            <person name="Dittami S."/>
            <person name="Maumus F."/>
            <person name="Michel G."/>
            <person name="Kersting A."/>
            <person name="Lauritano C."/>
            <person name="Lohaus R."/>
            <person name="Toepel M."/>
            <person name="Tonon T."/>
            <person name="Vanneste K."/>
            <person name="Amirebrahimi M."/>
            <person name="Brakel J."/>
            <person name="Bostroem C."/>
            <person name="Chovatia M."/>
            <person name="Grimwood J."/>
            <person name="Jenkins J.W."/>
            <person name="Jueterbock A."/>
            <person name="Mraz A."/>
            <person name="Stam W.T."/>
            <person name="Tice H."/>
            <person name="Bornberg-Bauer E."/>
            <person name="Green P.J."/>
            <person name="Pearson G.A."/>
            <person name="Procaccini G."/>
            <person name="Duarte C.M."/>
            <person name="Schmutz J."/>
            <person name="Reusch T.B.H."/>
            <person name="Van de Peer Y."/>
        </authorList>
    </citation>
    <scope>NUCLEOTIDE SEQUENCE [LARGE SCALE GENOMIC DNA]</scope>
    <source>
        <strain evidence="15">cv. Finnish</strain>
    </source>
</reference>
<dbReference type="InterPro" id="IPR001841">
    <property type="entry name" value="Znf_RING"/>
</dbReference>
<evidence type="ECO:0000256" key="5">
    <source>
        <dbReference type="ARBA" id="ARBA00022833"/>
    </source>
</evidence>
<feature type="domain" description="RING-type" evidence="12">
    <location>
        <begin position="155"/>
        <end position="208"/>
    </location>
</feature>
<dbReference type="GO" id="GO:0004402">
    <property type="term" value="F:histone acetyltransferase activity"/>
    <property type="evidence" value="ECO:0000318"/>
    <property type="project" value="GO_Central"/>
</dbReference>
<evidence type="ECO:0000256" key="10">
    <source>
        <dbReference type="SAM" id="MobiDB-lite"/>
    </source>
</evidence>
<dbReference type="Pfam" id="PF00628">
    <property type="entry name" value="PHD"/>
    <property type="match status" value="1"/>
</dbReference>
<dbReference type="InterPro" id="IPR011016">
    <property type="entry name" value="Znf_RING-CH"/>
</dbReference>
<dbReference type="FunFam" id="3.30.40.10:FF:000638">
    <property type="entry name" value="PHD finger family protein"/>
    <property type="match status" value="1"/>
</dbReference>
<evidence type="ECO:0000259" key="12">
    <source>
        <dbReference type="PROSITE" id="PS50089"/>
    </source>
</evidence>
<keyword evidence="3" id="KW-0677">Repeat</keyword>
<evidence type="ECO:0008006" key="16">
    <source>
        <dbReference type="Google" id="ProtNLM"/>
    </source>
</evidence>
<dbReference type="GO" id="GO:0008270">
    <property type="term" value="F:zinc ion binding"/>
    <property type="evidence" value="ECO:0007669"/>
    <property type="project" value="UniProtKB-KW"/>
</dbReference>
<keyword evidence="5" id="KW-0862">Zinc</keyword>
<dbReference type="Proteomes" id="UP000036987">
    <property type="component" value="Unassembled WGS sequence"/>
</dbReference>
<dbReference type="OMA" id="EMMDANW"/>
<organism evidence="14 15">
    <name type="scientific">Zostera marina</name>
    <name type="common">Eelgrass</name>
    <dbReference type="NCBI Taxonomy" id="29655"/>
    <lineage>
        <taxon>Eukaryota</taxon>
        <taxon>Viridiplantae</taxon>
        <taxon>Streptophyta</taxon>
        <taxon>Embryophyta</taxon>
        <taxon>Tracheophyta</taxon>
        <taxon>Spermatophyta</taxon>
        <taxon>Magnoliopsida</taxon>
        <taxon>Liliopsida</taxon>
        <taxon>Zosteraceae</taxon>
        <taxon>Zostera</taxon>
    </lineage>
</organism>
<dbReference type="InterPro" id="IPR011011">
    <property type="entry name" value="Znf_FYVE_PHD"/>
</dbReference>
<comment type="subcellular location">
    <subcellularLocation>
        <location evidence="1">Nucleus</location>
    </subcellularLocation>
</comment>
<feature type="domain" description="PHD-type" evidence="11">
    <location>
        <begin position="290"/>
        <end position="347"/>
    </location>
</feature>
<dbReference type="InterPro" id="IPR019787">
    <property type="entry name" value="Znf_PHD-finger"/>
</dbReference>
<keyword evidence="15" id="KW-1185">Reference proteome</keyword>
<evidence type="ECO:0000256" key="2">
    <source>
        <dbReference type="ARBA" id="ARBA00022723"/>
    </source>
</evidence>
<evidence type="ECO:0000256" key="8">
    <source>
        <dbReference type="ARBA" id="ARBA00023242"/>
    </source>
</evidence>
<dbReference type="EMBL" id="LFYR01001125">
    <property type="protein sequence ID" value="KMZ64573.1"/>
    <property type="molecule type" value="Genomic_DNA"/>
</dbReference>
<dbReference type="PROSITE" id="PS50089">
    <property type="entry name" value="ZF_RING_2"/>
    <property type="match status" value="1"/>
</dbReference>
<keyword evidence="7" id="KW-0804">Transcription</keyword>
<dbReference type="GO" id="GO:0000785">
    <property type="term" value="C:chromatin"/>
    <property type="evidence" value="ECO:0000318"/>
    <property type="project" value="GO_Central"/>
</dbReference>
<protein>
    <recommendedName>
        <fullName evidence="16">PHD finger family protein</fullName>
    </recommendedName>
</protein>
<evidence type="ECO:0000256" key="9">
    <source>
        <dbReference type="PROSITE-ProRule" id="PRU00175"/>
    </source>
</evidence>
<feature type="region of interest" description="Disordered" evidence="10">
    <location>
        <begin position="83"/>
        <end position="104"/>
    </location>
</feature>
<dbReference type="InterPro" id="IPR001965">
    <property type="entry name" value="Znf_PHD"/>
</dbReference>
<feature type="compositionally biased region" description="Polar residues" evidence="10">
    <location>
        <begin position="561"/>
        <end position="586"/>
    </location>
</feature>
<evidence type="ECO:0000259" key="13">
    <source>
        <dbReference type="PROSITE" id="PS51292"/>
    </source>
</evidence>
<comment type="caution">
    <text evidence="14">The sequence shown here is derived from an EMBL/GenBank/DDBJ whole genome shotgun (WGS) entry which is preliminary data.</text>
</comment>
<feature type="compositionally biased region" description="Basic and acidic residues" evidence="10">
    <location>
        <begin position="587"/>
        <end position="596"/>
    </location>
</feature>
<sequence>MAFHVACPITGERICYCGFGGRRFGLEVDVVKKIEELVRDPWWVRADDRVEGDGNGKAVVRVLVPRIEPVVKENLVEVVEEDGGGVRGSVGDGEEGTNGGTGSAQAKRVVLQRRAVAASQAAEDYVRKLETGIAVDDGHGEVAADQLFSSVKVICRICFSGENESSERAKKMLSCKMCSKKYHRSCLKSWAEYRDLFHWSSWACPSCRVCEICRRAGDPNKFMFCKRCDAAYHCYCQQPPHKNVSHGPYLCSKHTRCHSCGSTVHGSGHSTRWFLGYNFCDACGRLFMKDKYCPVCLKVYRDSEPTPMVCCDVCQRWVHCRCDSIRKYLQFQADRNLHYKCAACRGDCYQIIDVDDAVQELWKRRDIADEDLIAKLRAASGLPSQEEYCSISSYSDDEVDETTMVKSDYGRSIKFSLKGSTYNAINNAIGVGKKAPKSPTSKKSIKKKGYPLQESGKIEKPFENMERYDAAHTLETSVVDSKPNNTMQCKTSGSGTKIKFTNQKRNTEVLLNKHNEASHIQSKDTPHGLYPQEITGKHEGKNESVKAPKLVFHFGGKNRKLNSSSMSDASSCQKDQEKANSNGSEESCQHKIDSKRHMSHAHSENIQIDDEKEVEAGDVAQLAVSNKNGDLVSVTSEPIVGNNNTLEDRKLSTKKILTFRRRKTEGRKVGEISGEMADVSKINDVIIPKTQHRDAASGAKTENNDAEILSFSNTLPKDSRPSLKLKFKKPILENHSLAFPKEEERNVVKGQRSKRKRPFSLGESFGHSLHEDNIDEPMNADWILQKLGKNAIGKRVEVHQSSDDSWHKGVVSDVLPISFLSVTLDDGRLRTVELGKQGIRFIPQKQKRTKL</sequence>
<feature type="domain" description="PHD-type" evidence="11">
    <location>
        <begin position="152"/>
        <end position="210"/>
    </location>
</feature>
<evidence type="ECO:0000256" key="3">
    <source>
        <dbReference type="ARBA" id="ARBA00022737"/>
    </source>
</evidence>
<keyword evidence="6" id="KW-0805">Transcription regulation</keyword>
<dbReference type="InterPro" id="IPR019786">
    <property type="entry name" value="Zinc_finger_PHD-type_CS"/>
</dbReference>
<dbReference type="PANTHER" id="PTHR45888">
    <property type="entry name" value="HL01030P-RELATED"/>
    <property type="match status" value="1"/>
</dbReference>
<evidence type="ECO:0000259" key="11">
    <source>
        <dbReference type="PROSITE" id="PS50016"/>
    </source>
</evidence>
<dbReference type="GO" id="GO:0003682">
    <property type="term" value="F:chromatin binding"/>
    <property type="evidence" value="ECO:0000318"/>
    <property type="project" value="GO_Central"/>
</dbReference>
<evidence type="ECO:0000256" key="4">
    <source>
        <dbReference type="ARBA" id="ARBA00022771"/>
    </source>
</evidence>
<keyword evidence="4 9" id="KW-0863">Zinc-finger</keyword>